<evidence type="ECO:0000313" key="1">
    <source>
        <dbReference type="EMBL" id="KZV32688.1"/>
    </source>
</evidence>
<accession>A0A2Z7BKN7</accession>
<gene>
    <name evidence="1" type="ORF">F511_26701</name>
</gene>
<organism evidence="1 2">
    <name type="scientific">Dorcoceras hygrometricum</name>
    <dbReference type="NCBI Taxonomy" id="472368"/>
    <lineage>
        <taxon>Eukaryota</taxon>
        <taxon>Viridiplantae</taxon>
        <taxon>Streptophyta</taxon>
        <taxon>Embryophyta</taxon>
        <taxon>Tracheophyta</taxon>
        <taxon>Spermatophyta</taxon>
        <taxon>Magnoliopsida</taxon>
        <taxon>eudicotyledons</taxon>
        <taxon>Gunneridae</taxon>
        <taxon>Pentapetalae</taxon>
        <taxon>asterids</taxon>
        <taxon>lamiids</taxon>
        <taxon>Lamiales</taxon>
        <taxon>Gesneriaceae</taxon>
        <taxon>Didymocarpoideae</taxon>
        <taxon>Trichosporeae</taxon>
        <taxon>Loxocarpinae</taxon>
        <taxon>Dorcoceras</taxon>
    </lineage>
</organism>
<protein>
    <submittedName>
        <fullName evidence="1">Uncharacterized protein</fullName>
    </submittedName>
</protein>
<dbReference type="AlphaFoldDB" id="A0A2Z7BKN7"/>
<name>A0A2Z7BKN7_9LAMI</name>
<dbReference type="Proteomes" id="UP000250235">
    <property type="component" value="Unassembled WGS sequence"/>
</dbReference>
<reference evidence="1 2" key="1">
    <citation type="journal article" date="2015" name="Proc. Natl. Acad. Sci. U.S.A.">
        <title>The resurrection genome of Boea hygrometrica: A blueprint for survival of dehydration.</title>
        <authorList>
            <person name="Xiao L."/>
            <person name="Yang G."/>
            <person name="Zhang L."/>
            <person name="Yang X."/>
            <person name="Zhao S."/>
            <person name="Ji Z."/>
            <person name="Zhou Q."/>
            <person name="Hu M."/>
            <person name="Wang Y."/>
            <person name="Chen M."/>
            <person name="Xu Y."/>
            <person name="Jin H."/>
            <person name="Xiao X."/>
            <person name="Hu G."/>
            <person name="Bao F."/>
            <person name="Hu Y."/>
            <person name="Wan P."/>
            <person name="Li L."/>
            <person name="Deng X."/>
            <person name="Kuang T."/>
            <person name="Xiang C."/>
            <person name="Zhu J.K."/>
            <person name="Oliver M.J."/>
            <person name="He Y."/>
        </authorList>
    </citation>
    <scope>NUCLEOTIDE SEQUENCE [LARGE SCALE GENOMIC DNA]</scope>
    <source>
        <strain evidence="2">cv. XS01</strain>
    </source>
</reference>
<keyword evidence="2" id="KW-1185">Reference proteome</keyword>
<proteinExistence type="predicted"/>
<dbReference type="OrthoDB" id="1920930at2759"/>
<evidence type="ECO:0000313" key="2">
    <source>
        <dbReference type="Proteomes" id="UP000250235"/>
    </source>
</evidence>
<dbReference type="EMBL" id="KV006379">
    <property type="protein sequence ID" value="KZV32688.1"/>
    <property type="molecule type" value="Genomic_DNA"/>
</dbReference>
<sequence length="312" mass="36198">MYVMVIVCSGHQCQSPSRLDHPQVQMVLSDRPYLKPWTDQGERTSASGRTSPTARCATHDFYYKICDSRFTNGRLSDQDIEFKGPYCTLTMTDWFLQAQSVIPRGSWGDVARRFTMIRWETLSVERKKNTKSYSEKSNPLPSTLAVVAHRRRRNLYRPSWREDSVREIFVDFLVQTGEGVEILIVERIRRRSSRPTVEVPIPSWNWCIDRSRAQILKFFRCAARAGSGSAAAPTVQQVHWLKLSRLASKPQYVLASEKLLYTLEKSPPKEAPTNANPEELEKLEKWWDDELKARCYLIASMSNELQRRFEKT</sequence>